<evidence type="ECO:0000256" key="1">
    <source>
        <dbReference type="SAM" id="SignalP"/>
    </source>
</evidence>
<name>A0A3N2DLK9_9GAMM</name>
<keyword evidence="3" id="KW-1185">Reference proteome</keyword>
<sequence length="91" mass="9804">MKKLGCLLLGLSAIALAGCNGLDHKEKAAELIGGEGGLPPEYLQIPNWKDCLSTENMGSFSEYCMPTTDKPANCPQASWDKLKEIKMKACS</sequence>
<dbReference type="RefSeq" id="WP_123713219.1">
    <property type="nucleotide sequence ID" value="NZ_RKHR01000005.1"/>
</dbReference>
<comment type="caution">
    <text evidence="2">The sequence shown here is derived from an EMBL/GenBank/DDBJ whole genome shotgun (WGS) entry which is preliminary data.</text>
</comment>
<feature type="chain" id="PRO_5018028949" description="Lipoprotein" evidence="1">
    <location>
        <begin position="18"/>
        <end position="91"/>
    </location>
</feature>
<gene>
    <name evidence="2" type="ORF">EDC56_2883</name>
</gene>
<keyword evidence="1" id="KW-0732">Signal</keyword>
<organism evidence="2 3">
    <name type="scientific">Sinobacterium caligoides</name>
    <dbReference type="NCBI Taxonomy" id="933926"/>
    <lineage>
        <taxon>Bacteria</taxon>
        <taxon>Pseudomonadati</taxon>
        <taxon>Pseudomonadota</taxon>
        <taxon>Gammaproteobacteria</taxon>
        <taxon>Cellvibrionales</taxon>
        <taxon>Spongiibacteraceae</taxon>
        <taxon>Sinobacterium</taxon>
    </lineage>
</organism>
<dbReference type="Proteomes" id="UP000275394">
    <property type="component" value="Unassembled WGS sequence"/>
</dbReference>
<evidence type="ECO:0000313" key="2">
    <source>
        <dbReference type="EMBL" id="ROS00245.1"/>
    </source>
</evidence>
<protein>
    <recommendedName>
        <fullName evidence="4">Lipoprotein</fullName>
    </recommendedName>
</protein>
<evidence type="ECO:0000313" key="3">
    <source>
        <dbReference type="Proteomes" id="UP000275394"/>
    </source>
</evidence>
<proteinExistence type="predicted"/>
<dbReference type="AlphaFoldDB" id="A0A3N2DLK9"/>
<feature type="signal peptide" evidence="1">
    <location>
        <begin position="1"/>
        <end position="17"/>
    </location>
</feature>
<reference evidence="2 3" key="1">
    <citation type="submission" date="2018-11" db="EMBL/GenBank/DDBJ databases">
        <title>Genomic Encyclopedia of Type Strains, Phase IV (KMG-IV): sequencing the most valuable type-strain genomes for metagenomic binning, comparative biology and taxonomic classification.</title>
        <authorList>
            <person name="Goeker M."/>
        </authorList>
    </citation>
    <scope>NUCLEOTIDE SEQUENCE [LARGE SCALE GENOMIC DNA]</scope>
    <source>
        <strain evidence="2 3">DSM 100316</strain>
    </source>
</reference>
<dbReference type="OrthoDB" id="8594334at2"/>
<dbReference type="PROSITE" id="PS51257">
    <property type="entry name" value="PROKAR_LIPOPROTEIN"/>
    <property type="match status" value="1"/>
</dbReference>
<dbReference type="EMBL" id="RKHR01000005">
    <property type="protein sequence ID" value="ROS00245.1"/>
    <property type="molecule type" value="Genomic_DNA"/>
</dbReference>
<evidence type="ECO:0008006" key="4">
    <source>
        <dbReference type="Google" id="ProtNLM"/>
    </source>
</evidence>
<accession>A0A3N2DLK9</accession>